<keyword evidence="2" id="KW-1185">Reference proteome</keyword>
<dbReference type="EMBL" id="RAYQ01000025">
    <property type="protein sequence ID" value="RKI88710.1"/>
    <property type="molecule type" value="Genomic_DNA"/>
</dbReference>
<dbReference type="AlphaFoldDB" id="A0A3A9AAI2"/>
<evidence type="ECO:0000313" key="1">
    <source>
        <dbReference type="EMBL" id="RKI88710.1"/>
    </source>
</evidence>
<accession>A0A3A9AAI2</accession>
<dbReference type="OrthoDB" id="9814692at2"/>
<name>A0A3A9AAI2_9FIRM</name>
<dbReference type="Proteomes" id="UP000280696">
    <property type="component" value="Unassembled WGS sequence"/>
</dbReference>
<proteinExistence type="predicted"/>
<protein>
    <submittedName>
        <fullName evidence="1">Uncharacterized protein</fullName>
    </submittedName>
</protein>
<organism evidence="1 2">
    <name type="scientific">Parablautia intestinalis</name>
    <dbReference type="NCBI Taxonomy" id="2320100"/>
    <lineage>
        <taxon>Bacteria</taxon>
        <taxon>Bacillati</taxon>
        <taxon>Bacillota</taxon>
        <taxon>Clostridia</taxon>
        <taxon>Lachnospirales</taxon>
        <taxon>Lachnospiraceae</taxon>
        <taxon>Parablautia</taxon>
    </lineage>
</organism>
<evidence type="ECO:0000313" key="2">
    <source>
        <dbReference type="Proteomes" id="UP000280696"/>
    </source>
</evidence>
<comment type="caution">
    <text evidence="1">The sequence shown here is derived from an EMBL/GenBank/DDBJ whole genome shotgun (WGS) entry which is preliminary data.</text>
</comment>
<dbReference type="RefSeq" id="WP_120471851.1">
    <property type="nucleotide sequence ID" value="NZ_RAYQ01000025.1"/>
</dbReference>
<gene>
    <name evidence="1" type="ORF">D7V94_18840</name>
</gene>
<reference evidence="1 2" key="1">
    <citation type="submission" date="2018-09" db="EMBL/GenBank/DDBJ databases">
        <title>Murine metabolic-syndrome-specific gut microbial biobank.</title>
        <authorList>
            <person name="Liu C."/>
        </authorList>
    </citation>
    <scope>NUCLEOTIDE SEQUENCE [LARGE SCALE GENOMIC DNA]</scope>
    <source>
        <strain evidence="1 2">0.1xD8-82</strain>
    </source>
</reference>
<sequence>MLTFEKVLNVFSDYLQQDPLYEVVLTSHGYTLMAWEPERNEWYRAELMETPEMLLDALLDAYAGFLEDQMTENDRELNPSEEAKIETRCKILQEQCQSS</sequence>